<evidence type="ECO:0000313" key="2">
    <source>
        <dbReference type="EMBL" id="MDV6260785.1"/>
    </source>
</evidence>
<keyword evidence="1" id="KW-0812">Transmembrane</keyword>
<protein>
    <submittedName>
        <fullName evidence="2">Uncharacterized protein</fullName>
    </submittedName>
</protein>
<feature type="transmembrane region" description="Helical" evidence="1">
    <location>
        <begin position="51"/>
        <end position="74"/>
    </location>
</feature>
<keyword evidence="3" id="KW-1185">Reference proteome</keyword>
<keyword evidence="1" id="KW-0472">Membrane</keyword>
<proteinExistence type="predicted"/>
<keyword evidence="1" id="KW-1133">Transmembrane helix</keyword>
<dbReference type="EMBL" id="JAWLJX010000001">
    <property type="protein sequence ID" value="MDV6260785.1"/>
    <property type="molecule type" value="Genomic_DNA"/>
</dbReference>
<accession>A0ABU4B9C7</accession>
<sequence length="163" mass="17313">MPTLPNRMSGVRRWVIVAGTLPLAWWCISLTAGALGIGYDAIGDVVSTWNITTAAGLVILIPAAFFSVSGGFELASPDSPRHGRWYATVGLTLTMAFYLLMVLNSVVAIFGGSVLRDPDTWSPELSSLEQWAVAAPYAAFLIPTGATLAALWRGRSRQAGSVT</sequence>
<reference evidence="2 3" key="1">
    <citation type="submission" date="2023-10" db="EMBL/GenBank/DDBJ databases">
        <title>Development of a sustainable strategy for remediation of hydrocarbon-contaminated territories based on the waste exchange concept.</title>
        <authorList>
            <person name="Krivoruchko A."/>
        </authorList>
    </citation>
    <scope>NUCLEOTIDE SEQUENCE [LARGE SCALE GENOMIC DNA]</scope>
    <source>
        <strain evidence="2 3">IEGM 1323</strain>
    </source>
</reference>
<evidence type="ECO:0000313" key="3">
    <source>
        <dbReference type="Proteomes" id="UP001185755"/>
    </source>
</evidence>
<feature type="transmembrane region" description="Helical" evidence="1">
    <location>
        <begin position="86"/>
        <end position="111"/>
    </location>
</feature>
<gene>
    <name evidence="2" type="ORF">R3P96_05475</name>
</gene>
<organism evidence="2 3">
    <name type="scientific">Rhodococcoides yunnanense</name>
    <dbReference type="NCBI Taxonomy" id="278209"/>
    <lineage>
        <taxon>Bacteria</taxon>
        <taxon>Bacillati</taxon>
        <taxon>Actinomycetota</taxon>
        <taxon>Actinomycetes</taxon>
        <taxon>Mycobacteriales</taxon>
        <taxon>Nocardiaceae</taxon>
        <taxon>Rhodococcoides</taxon>
    </lineage>
</organism>
<evidence type="ECO:0000256" key="1">
    <source>
        <dbReference type="SAM" id="Phobius"/>
    </source>
</evidence>
<dbReference type="RefSeq" id="WP_317563527.1">
    <property type="nucleotide sequence ID" value="NZ_JAWLJX010000001.1"/>
</dbReference>
<name>A0ABU4B9C7_9NOCA</name>
<dbReference type="Proteomes" id="UP001185755">
    <property type="component" value="Unassembled WGS sequence"/>
</dbReference>
<feature type="transmembrane region" description="Helical" evidence="1">
    <location>
        <begin position="131"/>
        <end position="152"/>
    </location>
</feature>
<feature type="transmembrane region" description="Helical" evidence="1">
    <location>
        <begin position="14"/>
        <end position="39"/>
    </location>
</feature>
<comment type="caution">
    <text evidence="2">The sequence shown here is derived from an EMBL/GenBank/DDBJ whole genome shotgun (WGS) entry which is preliminary data.</text>
</comment>